<name>A0A8T2PDN0_9TELE</name>
<dbReference type="EMBL" id="JAFBMS010000008">
    <property type="protein sequence ID" value="KAG9350150.1"/>
    <property type="molecule type" value="Genomic_DNA"/>
</dbReference>
<protein>
    <submittedName>
        <fullName evidence="1">Uncharacterized protein</fullName>
    </submittedName>
</protein>
<evidence type="ECO:0000313" key="2">
    <source>
        <dbReference type="Proteomes" id="UP000824540"/>
    </source>
</evidence>
<proteinExistence type="predicted"/>
<dbReference type="AlphaFoldDB" id="A0A8T2PDN0"/>
<comment type="caution">
    <text evidence="1">The sequence shown here is derived from an EMBL/GenBank/DDBJ whole genome shotgun (WGS) entry which is preliminary data.</text>
</comment>
<organism evidence="1 2">
    <name type="scientific">Albula glossodonta</name>
    <name type="common">roundjaw bonefish</name>
    <dbReference type="NCBI Taxonomy" id="121402"/>
    <lineage>
        <taxon>Eukaryota</taxon>
        <taxon>Metazoa</taxon>
        <taxon>Chordata</taxon>
        <taxon>Craniata</taxon>
        <taxon>Vertebrata</taxon>
        <taxon>Euteleostomi</taxon>
        <taxon>Actinopterygii</taxon>
        <taxon>Neopterygii</taxon>
        <taxon>Teleostei</taxon>
        <taxon>Albuliformes</taxon>
        <taxon>Albulidae</taxon>
        <taxon>Albula</taxon>
    </lineage>
</organism>
<accession>A0A8T2PDN0</accession>
<gene>
    <name evidence="1" type="ORF">JZ751_026503</name>
</gene>
<dbReference type="OrthoDB" id="6767596at2759"/>
<dbReference type="Proteomes" id="UP000824540">
    <property type="component" value="Unassembled WGS sequence"/>
</dbReference>
<sequence>MWMAGRACVAYLGNTRMHYGKKASRQRQCDALGNVLLGSRCGINTLPSHHTELASRPVTFPCLPALNQWPFTPLPPPLTLSALASWSATLLSNAIKQRNPMGRGFLTPAVYFPKLRTTRIPPPSSSPCLKKKTAVSCEDPLCVCISIIT</sequence>
<reference evidence="1" key="1">
    <citation type="thesis" date="2021" institute="BYU ScholarsArchive" country="Provo, UT, USA">
        <title>Applications of and Algorithms for Genome Assembly and Genomic Analyses with an Emphasis on Marine Teleosts.</title>
        <authorList>
            <person name="Pickett B.D."/>
        </authorList>
    </citation>
    <scope>NUCLEOTIDE SEQUENCE</scope>
    <source>
        <strain evidence="1">HI-2016</strain>
    </source>
</reference>
<keyword evidence="2" id="KW-1185">Reference proteome</keyword>
<evidence type="ECO:0000313" key="1">
    <source>
        <dbReference type="EMBL" id="KAG9350150.1"/>
    </source>
</evidence>